<accession>I0I2W8</accession>
<dbReference type="STRING" id="926550.CLDAP_15660"/>
<dbReference type="HOGENOM" id="CLU_000022_59_7_0"/>
<dbReference type="PANTHER" id="PTHR43767">
    <property type="entry name" value="LONG-CHAIN-FATTY-ACID--COA LIGASE"/>
    <property type="match status" value="1"/>
</dbReference>
<name>I0I2W8_CALAS</name>
<dbReference type="Pfam" id="PF00501">
    <property type="entry name" value="AMP-binding"/>
    <property type="match status" value="1"/>
</dbReference>
<dbReference type="EMBL" id="AP012337">
    <property type="protein sequence ID" value="BAL99605.1"/>
    <property type="molecule type" value="Genomic_DNA"/>
</dbReference>
<dbReference type="GO" id="GO:0016877">
    <property type="term" value="F:ligase activity, forming carbon-sulfur bonds"/>
    <property type="evidence" value="ECO:0007669"/>
    <property type="project" value="UniProtKB-ARBA"/>
</dbReference>
<dbReference type="AlphaFoldDB" id="I0I2W8"/>
<dbReference type="PROSITE" id="PS00455">
    <property type="entry name" value="AMP_BINDING"/>
    <property type="match status" value="1"/>
</dbReference>
<sequence>MTTTYPWLSSYEQGVPATVEVPNIPLQQFLKDSTQKYPGKTAVRMVLRYLPLGLAVQAKLTYRELDELSDRFAAALAAQGIQKGSRVSIMLPNCPQQVVMYFGVLKAGAIVVNTNPTYPPHELEPLMKNSGAEAIVTLSGLYQRVKQIQPNTNLKTVILTDLSDHVTALFRRTVNKQLAAKGMYAEVPSGGGVFYYKDLIGRYPARVPSVQFDPAHDTAVFQFTGGTTGIPKAAELTHRNLVANTVQMQAWFTDVSPGNEKVLLALPAFHVYGMTVGMLFGISVGAEIVVVPDPRDTSHILETLHRERITLYPGVPAMYIAIINHPRVTEYNLRSIKACLSGGSALPVEVAQKFDEITGGRLVEGFGMSESSPVTHANPIKGRVKYGSIGIPIPSTEAAIVSLEPDESGHYKFFGIGEEGELVVRGPQVMKGYYNNPEETAKTIDADGWLHTGDIARMDEDGYFYIVDRKKDLIIASGYNVVPREVEEVLFMHPKVMEAAVVGVPDPKRGETVKAFVVLKEGQTATAEEIREFCKEHLAPYKVPTLVEFRKELPKTQVGKVLRRMLVAEEKAKQAAATAKEAKEQ</sequence>
<dbReference type="Proteomes" id="UP000007880">
    <property type="component" value="Chromosome"/>
</dbReference>
<evidence type="ECO:0000256" key="1">
    <source>
        <dbReference type="ARBA" id="ARBA00006432"/>
    </source>
</evidence>
<proteinExistence type="inferred from homology"/>
<dbReference type="CDD" id="cd05936">
    <property type="entry name" value="FC-FACS_FadD_like"/>
    <property type="match status" value="1"/>
</dbReference>
<dbReference type="Pfam" id="PF13193">
    <property type="entry name" value="AMP-binding_C"/>
    <property type="match status" value="1"/>
</dbReference>
<evidence type="ECO:0000259" key="3">
    <source>
        <dbReference type="Pfam" id="PF00501"/>
    </source>
</evidence>
<keyword evidence="2 5" id="KW-0436">Ligase</keyword>
<feature type="domain" description="AMP-binding enzyme C-terminal" evidence="4">
    <location>
        <begin position="485"/>
        <end position="560"/>
    </location>
</feature>
<dbReference type="eggNOG" id="COG0318">
    <property type="taxonomic scope" value="Bacteria"/>
</dbReference>
<dbReference type="InterPro" id="IPR000873">
    <property type="entry name" value="AMP-dep_synth/lig_dom"/>
</dbReference>
<gene>
    <name evidence="5" type="primary">fadD</name>
    <name evidence="5" type="ordered locus">CLDAP_15660</name>
</gene>
<evidence type="ECO:0000313" key="5">
    <source>
        <dbReference type="EMBL" id="BAL99605.1"/>
    </source>
</evidence>
<dbReference type="FunFam" id="3.40.50.12780:FF:000003">
    <property type="entry name" value="Long-chain-fatty-acid--CoA ligase FadD"/>
    <property type="match status" value="1"/>
</dbReference>
<dbReference type="OrthoDB" id="9781737at2"/>
<dbReference type="Gene3D" id="3.30.300.30">
    <property type="match status" value="1"/>
</dbReference>
<evidence type="ECO:0000256" key="2">
    <source>
        <dbReference type="ARBA" id="ARBA00022598"/>
    </source>
</evidence>
<dbReference type="InterPro" id="IPR045851">
    <property type="entry name" value="AMP-bd_C_sf"/>
</dbReference>
<dbReference type="InterPro" id="IPR025110">
    <property type="entry name" value="AMP-bd_C"/>
</dbReference>
<dbReference type="SUPFAM" id="SSF56801">
    <property type="entry name" value="Acetyl-CoA synthetase-like"/>
    <property type="match status" value="1"/>
</dbReference>
<dbReference type="PANTHER" id="PTHR43767:SF12">
    <property type="entry name" value="AMP-DEPENDENT SYNTHETASE AND LIGASE"/>
    <property type="match status" value="1"/>
</dbReference>
<dbReference type="FunFam" id="3.30.300.30:FF:000008">
    <property type="entry name" value="2,3-dihydroxybenzoate-AMP ligase"/>
    <property type="match status" value="1"/>
</dbReference>
<dbReference type="PATRIC" id="fig|926550.5.peg.1651"/>
<dbReference type="KEGG" id="cap:CLDAP_15660"/>
<dbReference type="RefSeq" id="WP_014432844.1">
    <property type="nucleotide sequence ID" value="NC_017079.1"/>
</dbReference>
<dbReference type="Gene3D" id="3.40.50.12780">
    <property type="entry name" value="N-terminal domain of ligase-like"/>
    <property type="match status" value="1"/>
</dbReference>
<dbReference type="InterPro" id="IPR020845">
    <property type="entry name" value="AMP-binding_CS"/>
</dbReference>
<evidence type="ECO:0000259" key="4">
    <source>
        <dbReference type="Pfam" id="PF13193"/>
    </source>
</evidence>
<organism evidence="5 6">
    <name type="scientific">Caldilinea aerophila (strain DSM 14535 / JCM 11387 / NBRC 104270 / STL-6-O1)</name>
    <dbReference type="NCBI Taxonomy" id="926550"/>
    <lineage>
        <taxon>Bacteria</taxon>
        <taxon>Bacillati</taxon>
        <taxon>Chloroflexota</taxon>
        <taxon>Caldilineae</taxon>
        <taxon>Caldilineales</taxon>
        <taxon>Caldilineaceae</taxon>
        <taxon>Caldilinea</taxon>
    </lineage>
</organism>
<dbReference type="InterPro" id="IPR050237">
    <property type="entry name" value="ATP-dep_AMP-bd_enzyme"/>
</dbReference>
<protein>
    <submittedName>
        <fullName evidence="5">Long-chain-fatty-acid--CoA ligase</fullName>
    </submittedName>
</protein>
<comment type="similarity">
    <text evidence="1">Belongs to the ATP-dependent AMP-binding enzyme family.</text>
</comment>
<evidence type="ECO:0000313" key="6">
    <source>
        <dbReference type="Proteomes" id="UP000007880"/>
    </source>
</evidence>
<feature type="domain" description="AMP-dependent synthetase/ligase" evidence="3">
    <location>
        <begin position="32"/>
        <end position="434"/>
    </location>
</feature>
<keyword evidence="6" id="KW-1185">Reference proteome</keyword>
<reference evidence="5 6" key="1">
    <citation type="submission" date="2012-02" db="EMBL/GenBank/DDBJ databases">
        <title>Complete genome sequence of Caldilinea aerophila DSM 14535 (= NBRC 102666).</title>
        <authorList>
            <person name="Oguchi A."/>
            <person name="Hosoyama A."/>
            <person name="Sekine M."/>
            <person name="Fukai R."/>
            <person name="Kato Y."/>
            <person name="Nakamura S."/>
            <person name="Hanada S."/>
            <person name="Yamazaki S."/>
            <person name="Fujita N."/>
        </authorList>
    </citation>
    <scope>NUCLEOTIDE SEQUENCE [LARGE SCALE GENOMIC DNA]</scope>
    <source>
        <strain evidence="6">DSM 14535 / JCM 11387 / NBRC 104270 / STL-6-O1</strain>
    </source>
</reference>
<dbReference type="InterPro" id="IPR042099">
    <property type="entry name" value="ANL_N_sf"/>
</dbReference>